<dbReference type="PANTHER" id="PTHR22835">
    <property type="entry name" value="ZINC FINGER FYVE DOMAIN CONTAINING PROTEIN"/>
    <property type="match status" value="1"/>
</dbReference>
<dbReference type="CDD" id="cd01846">
    <property type="entry name" value="fatty_acyltransferase_like"/>
    <property type="match status" value="1"/>
</dbReference>
<evidence type="ECO:0000256" key="3">
    <source>
        <dbReference type="SAM" id="SignalP"/>
    </source>
</evidence>
<dbReference type="InterPro" id="IPR036514">
    <property type="entry name" value="SGNH_hydro_sf"/>
</dbReference>
<dbReference type="PROSITE" id="PS51208">
    <property type="entry name" value="AUTOTRANSPORTER"/>
    <property type="match status" value="1"/>
</dbReference>
<dbReference type="NCBIfam" id="TIGR02601">
    <property type="entry name" value="autotrns_rpt"/>
    <property type="match status" value="1"/>
</dbReference>
<dbReference type="SUPFAM" id="SSF51126">
    <property type="entry name" value="Pectin lyase-like"/>
    <property type="match status" value="1"/>
</dbReference>
<gene>
    <name evidence="5" type="ORF">GCM10007301_26330</name>
</gene>
<reference evidence="5" key="1">
    <citation type="journal article" date="2014" name="Int. J. Syst. Evol. Microbiol.">
        <title>Complete genome sequence of Corynebacterium casei LMG S-19264T (=DSM 44701T), isolated from a smear-ripened cheese.</title>
        <authorList>
            <consortium name="US DOE Joint Genome Institute (JGI-PGF)"/>
            <person name="Walter F."/>
            <person name="Albersmeier A."/>
            <person name="Kalinowski J."/>
            <person name="Ruckert C."/>
        </authorList>
    </citation>
    <scope>NUCLEOTIDE SEQUENCE</scope>
    <source>
        <strain evidence="5">CCM 7897</strain>
    </source>
</reference>
<dbReference type="InterPro" id="IPR005546">
    <property type="entry name" value="Autotransporte_beta"/>
</dbReference>
<feature type="signal peptide" evidence="3">
    <location>
        <begin position="1"/>
        <end position="19"/>
    </location>
</feature>
<dbReference type="Gene3D" id="2.40.128.130">
    <property type="entry name" value="Autotransporter beta-domain"/>
    <property type="match status" value="1"/>
</dbReference>
<reference evidence="5" key="2">
    <citation type="submission" date="2020-09" db="EMBL/GenBank/DDBJ databases">
        <authorList>
            <person name="Sun Q."/>
            <person name="Sedlacek I."/>
        </authorList>
    </citation>
    <scope>NUCLEOTIDE SEQUENCE</scope>
    <source>
        <strain evidence="5">CCM 7897</strain>
    </source>
</reference>
<evidence type="ECO:0000259" key="4">
    <source>
        <dbReference type="PROSITE" id="PS51208"/>
    </source>
</evidence>
<feature type="domain" description="Autotransporter" evidence="4">
    <location>
        <begin position="791"/>
        <end position="1065"/>
    </location>
</feature>
<dbReference type="InterPro" id="IPR013425">
    <property type="entry name" value="Autotrns_rpt"/>
</dbReference>
<dbReference type="RefSeq" id="WP_188579210.1">
    <property type="nucleotide sequence ID" value="NZ_BMCT01000003.1"/>
</dbReference>
<dbReference type="Pfam" id="PF03797">
    <property type="entry name" value="Autotransporter"/>
    <property type="match status" value="1"/>
</dbReference>
<dbReference type="Pfam" id="PF12951">
    <property type="entry name" value="PATR"/>
    <property type="match status" value="1"/>
</dbReference>
<dbReference type="InterPro" id="IPR011050">
    <property type="entry name" value="Pectin_lyase_fold/virulence"/>
</dbReference>
<evidence type="ECO:0000313" key="6">
    <source>
        <dbReference type="Proteomes" id="UP000606044"/>
    </source>
</evidence>
<keyword evidence="2 3" id="KW-0732">Signal</keyword>
<dbReference type="PANTHER" id="PTHR22835:SF659">
    <property type="entry name" value="GDSL LIPASE_ACYLHYDROLASE, PUTATIVE (AFU_ORTHOLOGUE AFUA_2G00510)-RELATED"/>
    <property type="match status" value="1"/>
</dbReference>
<dbReference type="InterPro" id="IPR036709">
    <property type="entry name" value="Autotransporte_beta_dom_sf"/>
</dbReference>
<keyword evidence="6" id="KW-1185">Reference proteome</keyword>
<dbReference type="SUPFAM" id="SSF103515">
    <property type="entry name" value="Autotransporter"/>
    <property type="match status" value="1"/>
</dbReference>
<accession>A0A917C1D2</accession>
<evidence type="ECO:0000256" key="2">
    <source>
        <dbReference type="ARBA" id="ARBA00022729"/>
    </source>
</evidence>
<comment type="caution">
    <text evidence="5">The sequence shown here is derived from an EMBL/GenBank/DDBJ whole genome shotgun (WGS) entry which is preliminary data.</text>
</comment>
<protein>
    <recommendedName>
        <fullName evidence="4">Autotransporter domain-containing protein</fullName>
    </recommendedName>
</protein>
<dbReference type="SMART" id="SM00869">
    <property type="entry name" value="Autotransporter"/>
    <property type="match status" value="1"/>
</dbReference>
<dbReference type="Proteomes" id="UP000606044">
    <property type="component" value="Unassembled WGS sequence"/>
</dbReference>
<evidence type="ECO:0000313" key="5">
    <source>
        <dbReference type="EMBL" id="GGF65310.1"/>
    </source>
</evidence>
<dbReference type="EMBL" id="BMCT01000003">
    <property type="protein sequence ID" value="GGF65310.1"/>
    <property type="molecule type" value="Genomic_DNA"/>
</dbReference>
<dbReference type="GO" id="GO:0016788">
    <property type="term" value="F:hydrolase activity, acting on ester bonds"/>
    <property type="evidence" value="ECO:0007669"/>
    <property type="project" value="InterPro"/>
</dbReference>
<dbReference type="Pfam" id="PF00657">
    <property type="entry name" value="Lipase_GDSL"/>
    <property type="match status" value="1"/>
</dbReference>
<organism evidence="5 6">
    <name type="scientific">Azorhizobium oxalatiphilum</name>
    <dbReference type="NCBI Taxonomy" id="980631"/>
    <lineage>
        <taxon>Bacteria</taxon>
        <taxon>Pseudomonadati</taxon>
        <taxon>Pseudomonadota</taxon>
        <taxon>Alphaproteobacteria</taxon>
        <taxon>Hyphomicrobiales</taxon>
        <taxon>Xanthobacteraceae</taxon>
        <taxon>Azorhizobium</taxon>
    </lineage>
</organism>
<proteinExistence type="inferred from homology"/>
<sequence>MRSVFAALSLALLSSTAFAQTAAPTYTSLWSLGDSLSDVGRTYARTNVWYLPTFPKGPLYYNGHFSNGQVWVEYLSAINNLPYNADRNLAWGGAVTGPAYATTVSLLIQHLEQQVGQFTDKVTGTSGFLGIGGTAQLSASNYGNKPLITFWIGGNNFRQSVEDTSGWSTLFNNATKLAALFPAHDTIITNVPADLRKINSAINGRSDIAQNGATYYVPTVADVSTTPKFSTLPSDQRAVLSTNVKQTNRDLKVALYNLQDEFSAANPNTRIVVIDAAALLAEVQANPTAYGFTDAVHNCVDGESGEYTNGCSAATVGNFLFWDEFHPTTKAHEMIAQYATNTDWLELGAAVSLTNPYVANIEIRDRTFAGTIGGSGSMIKQGERVLTISGQNTYTGGTRIDAGTVRISSDANLGAVSGLLTLNGGAISASSSFAMQRNVQVNATGGTFDAQQGAVFTLTGNTISGDGNITKTGTGTVDFRSTMDTTANTLGLTEAISTTGRQLTTVSAGTLKINTTNAYITYRMDVAAGAILGGSGTILTSAPGAVSTDGRAGGIFIAGTLAPGNSIGTLTIDGNVTFTDAGVYQLEVDNDKADHLVVTGTMNLDGHVQIVTDPTDKITNQSFTFATSDGALSGAYDGVVDASPFLAEWLTYSGNTATVHFARNFAAPARTANQLAVAQHLNAAYRTTAQGDLDNVFYGLDTTVTDAAGANALDQLSGAALGSLTTADAIQRGQFTRALEDRMSARRSGRTGAGGDATPLSFGPDNSGIGGLFQDASSALARMQPAPAGTTGETGVSAWTRVMGGPANIGGQGATDMQGLGVLLGMDKSFGNGLAGFSFGYGMFETDPGLGGRSSADSYQASLYGSLQHGNLFLDGTLAYAYTDYSSSRTLAFGALSRTATASPDGNDVTASLKAGGVYDMGKVSFEPSVGFDWYHLTHSGFTESGAGSAGLVVGSQTMDLMMPSIGLRLASVLDAGTFSLTPEFSARYYYNFGDTSVSTTAGLIGAPAAPFTVESTGFGRNIGVLSAGLSAQQDANLKVGTRYELQLSDNVAAQLFSLDLKYTW</sequence>
<feature type="chain" id="PRO_5037340662" description="Autotransporter domain-containing protein" evidence="3">
    <location>
        <begin position="20"/>
        <end position="1065"/>
    </location>
</feature>
<name>A0A917C1D2_9HYPH</name>
<evidence type="ECO:0000256" key="1">
    <source>
        <dbReference type="ARBA" id="ARBA00008668"/>
    </source>
</evidence>
<comment type="similarity">
    <text evidence="1">Belongs to the 'GDSL' lipolytic enzyme family.</text>
</comment>
<dbReference type="Gene3D" id="3.40.50.1110">
    <property type="entry name" value="SGNH hydrolase"/>
    <property type="match status" value="1"/>
</dbReference>
<dbReference type="AlphaFoldDB" id="A0A917C1D2"/>
<dbReference type="InterPro" id="IPR001087">
    <property type="entry name" value="GDSL"/>
</dbReference>